<proteinExistence type="predicted"/>
<gene>
    <name evidence="1" type="ORF">SAMN02745131_01726</name>
</gene>
<reference evidence="1 2" key="1">
    <citation type="submission" date="2016-11" db="EMBL/GenBank/DDBJ databases">
        <authorList>
            <person name="Jaros S."/>
            <person name="Januszkiewicz K."/>
            <person name="Wedrychowicz H."/>
        </authorList>
    </citation>
    <scope>NUCLEOTIDE SEQUENCE [LARGE SCALE GENOMIC DNA]</scope>
    <source>
        <strain evidence="1 2">DSM 18119</strain>
    </source>
</reference>
<keyword evidence="2" id="KW-1185">Reference proteome</keyword>
<dbReference type="Proteomes" id="UP000184048">
    <property type="component" value="Unassembled WGS sequence"/>
</dbReference>
<evidence type="ECO:0000313" key="2">
    <source>
        <dbReference type="Proteomes" id="UP000184048"/>
    </source>
</evidence>
<evidence type="ECO:0000313" key="1">
    <source>
        <dbReference type="EMBL" id="SHF08075.1"/>
    </source>
</evidence>
<accession>A0A1M4YQJ5</accession>
<name>A0A1M4YQJ5_9BACT</name>
<protein>
    <submittedName>
        <fullName evidence="1">Uncharacterized protein</fullName>
    </submittedName>
</protein>
<dbReference type="EMBL" id="FQUU01000006">
    <property type="protein sequence ID" value="SHF08075.1"/>
    <property type="molecule type" value="Genomic_DNA"/>
</dbReference>
<dbReference type="RefSeq" id="WP_072834937.1">
    <property type="nucleotide sequence ID" value="NZ_FQUU01000006.1"/>
</dbReference>
<dbReference type="AlphaFoldDB" id="A0A1M4YQJ5"/>
<organism evidence="1 2">
    <name type="scientific">Flavisolibacter ginsengisoli DSM 18119</name>
    <dbReference type="NCBI Taxonomy" id="1121884"/>
    <lineage>
        <taxon>Bacteria</taxon>
        <taxon>Pseudomonadati</taxon>
        <taxon>Bacteroidota</taxon>
        <taxon>Chitinophagia</taxon>
        <taxon>Chitinophagales</taxon>
        <taxon>Chitinophagaceae</taxon>
        <taxon>Flavisolibacter</taxon>
    </lineage>
</organism>
<sequence>MKNTTTQDQEKRYVKIRAQKEETAIPASNKNTNEEAAHYAMHPLQYWASPNFFLAPLRKK</sequence>